<evidence type="ECO:0000313" key="2">
    <source>
        <dbReference type="Proteomes" id="UP000287651"/>
    </source>
</evidence>
<evidence type="ECO:0000313" key="1">
    <source>
        <dbReference type="EMBL" id="RRT70013.1"/>
    </source>
</evidence>
<dbReference type="AlphaFoldDB" id="A0A427A1D0"/>
<comment type="caution">
    <text evidence="1">The sequence shown here is derived from an EMBL/GenBank/DDBJ whole genome shotgun (WGS) entry which is preliminary data.</text>
</comment>
<dbReference type="EMBL" id="AMZH03004163">
    <property type="protein sequence ID" value="RRT70013.1"/>
    <property type="molecule type" value="Genomic_DNA"/>
</dbReference>
<name>A0A427A1D0_ENSVE</name>
<gene>
    <name evidence="1" type="ORF">B296_00026759</name>
</gene>
<dbReference type="Proteomes" id="UP000287651">
    <property type="component" value="Unassembled WGS sequence"/>
</dbReference>
<sequence length="197" mass="22222">MLAMVEKRPSFDVEAGLKKHLQKAVVDQPMDVSRSTARTSADKGKEMLELGEVLEWGYTMRELCEVEDRAGADRYFASIMTRLKCIEGEDPLVQRWSTISGSSPFWTKGPLSGEYLRGALHPTLAKDFTFLSVLIDRVHDVDRLVRSQQEKILALQAANKEPKASVGQKLAAVADRWAKELEAEIERMRTELESLRS</sequence>
<reference evidence="1 2" key="1">
    <citation type="journal article" date="2014" name="Agronomy (Basel)">
        <title>A Draft Genome Sequence for Ensete ventricosum, the Drought-Tolerant Tree Against Hunger.</title>
        <authorList>
            <person name="Harrison J."/>
            <person name="Moore K.A."/>
            <person name="Paszkiewicz K."/>
            <person name="Jones T."/>
            <person name="Grant M."/>
            <person name="Ambacheew D."/>
            <person name="Muzemil S."/>
            <person name="Studholme D.J."/>
        </authorList>
    </citation>
    <scope>NUCLEOTIDE SEQUENCE [LARGE SCALE GENOMIC DNA]</scope>
</reference>
<proteinExistence type="predicted"/>
<organism evidence="1 2">
    <name type="scientific">Ensete ventricosum</name>
    <name type="common">Abyssinian banana</name>
    <name type="synonym">Musa ensete</name>
    <dbReference type="NCBI Taxonomy" id="4639"/>
    <lineage>
        <taxon>Eukaryota</taxon>
        <taxon>Viridiplantae</taxon>
        <taxon>Streptophyta</taxon>
        <taxon>Embryophyta</taxon>
        <taxon>Tracheophyta</taxon>
        <taxon>Spermatophyta</taxon>
        <taxon>Magnoliopsida</taxon>
        <taxon>Liliopsida</taxon>
        <taxon>Zingiberales</taxon>
        <taxon>Musaceae</taxon>
        <taxon>Ensete</taxon>
    </lineage>
</organism>
<protein>
    <submittedName>
        <fullName evidence="1">Uncharacterized protein</fullName>
    </submittedName>
</protein>
<accession>A0A427A1D0</accession>